<keyword evidence="4" id="KW-0677">Repeat</keyword>
<dbReference type="GO" id="GO:0046872">
    <property type="term" value="F:metal ion binding"/>
    <property type="evidence" value="ECO:0007669"/>
    <property type="project" value="UniProtKB-KW"/>
</dbReference>
<feature type="domain" description="4Fe-4S ferredoxin-type" evidence="8">
    <location>
        <begin position="237"/>
        <end position="266"/>
    </location>
</feature>
<keyword evidence="5" id="KW-0408">Iron</keyword>
<dbReference type="GO" id="GO:0030313">
    <property type="term" value="C:cell envelope"/>
    <property type="evidence" value="ECO:0007669"/>
    <property type="project" value="UniProtKB-SubCell"/>
</dbReference>
<evidence type="ECO:0000256" key="3">
    <source>
        <dbReference type="ARBA" id="ARBA00022723"/>
    </source>
</evidence>
<dbReference type="GO" id="GO:0051539">
    <property type="term" value="F:4 iron, 4 sulfur cluster binding"/>
    <property type="evidence" value="ECO:0007669"/>
    <property type="project" value="UniProtKB-KW"/>
</dbReference>
<dbReference type="PANTHER" id="PTHR43545">
    <property type="entry name" value="FORMATE DEHYDROGENASE, NITRATE-INDUCIBLE, IRON-SULFUR SUBUNIT"/>
    <property type="match status" value="1"/>
</dbReference>
<evidence type="ECO:0000259" key="8">
    <source>
        <dbReference type="PROSITE" id="PS51379"/>
    </source>
</evidence>
<dbReference type="Proteomes" id="UP000198210">
    <property type="component" value="Chromosome I"/>
</dbReference>
<feature type="domain" description="4Fe-4S ferredoxin-type" evidence="8">
    <location>
        <begin position="205"/>
        <end position="236"/>
    </location>
</feature>
<dbReference type="PROSITE" id="PS51379">
    <property type="entry name" value="4FE4S_FER_2"/>
    <property type="match status" value="3"/>
</dbReference>
<keyword evidence="7" id="KW-0812">Transmembrane</keyword>
<protein>
    <submittedName>
        <fullName evidence="9">Formate dehydrogenase beta subunit</fullName>
    </submittedName>
</protein>
<dbReference type="Gene3D" id="3.30.70.20">
    <property type="match status" value="3"/>
</dbReference>
<evidence type="ECO:0000256" key="5">
    <source>
        <dbReference type="ARBA" id="ARBA00023004"/>
    </source>
</evidence>
<feature type="domain" description="4Fe-4S ferredoxin-type" evidence="8">
    <location>
        <begin position="27"/>
        <end position="57"/>
    </location>
</feature>
<dbReference type="InterPro" id="IPR017896">
    <property type="entry name" value="4Fe4S_Fe-S-bd"/>
</dbReference>
<sequence>MIPDANSLYGPLDPAPDAGWSAAGPRMGFFTDTSVCIGCKACEVACKEWNAVPESGFDLLGMSYDNTGALTANSWRHVAFIEQPLPAGHRTPPFAGNPTGGSVSAASAAVAAGTGNPTGTEPGVPLGSPSAAARMTGTGAVDVLGAPVGAVTANGAVTGSAPANGAVTGSAPANGAGTSGGAQFLGMPGAQPPGRGSGAESRTDFRWLMMSDVCKHCTHAACLDVCPTGSLFRTEFGTVVVQEDICNGCGYCISACPYGVIDQRKDDGRAWKCTLCYDRLGAGMTPACAQACPTESIQYGPLDELRERAAQRVATLHERGVPEARLYGHDPTDGVGGDGAFFLLLDQPEVYGLPPDPVVTTRDLPRMYKRAGLAALAMAAAAVAAFVGGSS</sequence>
<organism evidence="9 10">
    <name type="scientific">Micromonospora siamensis</name>
    <dbReference type="NCBI Taxonomy" id="299152"/>
    <lineage>
        <taxon>Bacteria</taxon>
        <taxon>Bacillati</taxon>
        <taxon>Actinomycetota</taxon>
        <taxon>Actinomycetes</taxon>
        <taxon>Micromonosporales</taxon>
        <taxon>Micromonosporaceae</taxon>
        <taxon>Micromonospora</taxon>
    </lineage>
</organism>
<evidence type="ECO:0000256" key="6">
    <source>
        <dbReference type="ARBA" id="ARBA00023014"/>
    </source>
</evidence>
<dbReference type="PROSITE" id="PS00198">
    <property type="entry name" value="4FE4S_FER_1"/>
    <property type="match status" value="1"/>
</dbReference>
<name>A0A1C5IJS1_9ACTN</name>
<keyword evidence="10" id="KW-1185">Reference proteome</keyword>
<keyword evidence="3" id="KW-0479">Metal-binding</keyword>
<dbReference type="InterPro" id="IPR051555">
    <property type="entry name" value="FDH_Electron_Transfer_Unit"/>
</dbReference>
<comment type="subcellular location">
    <subcellularLocation>
        <location evidence="1">Cell envelope</location>
    </subcellularLocation>
</comment>
<dbReference type="EMBL" id="LT607751">
    <property type="protein sequence ID" value="SCG58612.1"/>
    <property type="molecule type" value="Genomic_DNA"/>
</dbReference>
<evidence type="ECO:0000256" key="2">
    <source>
        <dbReference type="ARBA" id="ARBA00022485"/>
    </source>
</evidence>
<evidence type="ECO:0000256" key="7">
    <source>
        <dbReference type="SAM" id="Phobius"/>
    </source>
</evidence>
<evidence type="ECO:0000256" key="1">
    <source>
        <dbReference type="ARBA" id="ARBA00004196"/>
    </source>
</evidence>
<keyword evidence="7" id="KW-1133">Transmembrane helix</keyword>
<dbReference type="CDD" id="cd10560">
    <property type="entry name" value="FDH-O_like"/>
    <property type="match status" value="1"/>
</dbReference>
<keyword evidence="6" id="KW-0411">Iron-sulfur</keyword>
<dbReference type="AlphaFoldDB" id="A0A1C5IJS1"/>
<keyword evidence="7" id="KW-0472">Membrane</keyword>
<dbReference type="Pfam" id="PF13247">
    <property type="entry name" value="Fer4_11"/>
    <property type="match status" value="1"/>
</dbReference>
<dbReference type="InterPro" id="IPR017900">
    <property type="entry name" value="4Fe4S_Fe_S_CS"/>
</dbReference>
<gene>
    <name evidence="9" type="ORF">GA0074704_3520</name>
</gene>
<dbReference type="PANTHER" id="PTHR43545:SF6">
    <property type="entry name" value="FORMATE DEHYDROGENASE, NITRATE-INDUCIBLE, IRON-SULFUR SUBUNIT"/>
    <property type="match status" value="1"/>
</dbReference>
<keyword evidence="2" id="KW-0004">4Fe-4S</keyword>
<accession>A0A1C5IJS1</accession>
<dbReference type="SUPFAM" id="SSF54862">
    <property type="entry name" value="4Fe-4S ferredoxins"/>
    <property type="match status" value="1"/>
</dbReference>
<evidence type="ECO:0000313" key="10">
    <source>
        <dbReference type="Proteomes" id="UP000198210"/>
    </source>
</evidence>
<feature type="transmembrane region" description="Helical" evidence="7">
    <location>
        <begin position="371"/>
        <end position="389"/>
    </location>
</feature>
<reference evidence="9 10" key="1">
    <citation type="submission" date="2016-06" db="EMBL/GenBank/DDBJ databases">
        <authorList>
            <person name="Kjaerup R.B."/>
            <person name="Dalgaard T.S."/>
            <person name="Juul-Madsen H.R."/>
        </authorList>
    </citation>
    <scope>NUCLEOTIDE SEQUENCE [LARGE SCALE GENOMIC DNA]</scope>
    <source>
        <strain evidence="9 10">DSM 45097</strain>
    </source>
</reference>
<evidence type="ECO:0000313" key="9">
    <source>
        <dbReference type="EMBL" id="SCG58612.1"/>
    </source>
</evidence>
<evidence type="ECO:0000256" key="4">
    <source>
        <dbReference type="ARBA" id="ARBA00022737"/>
    </source>
</evidence>
<proteinExistence type="predicted"/>